<dbReference type="InterPro" id="IPR028098">
    <property type="entry name" value="Glyco_trans_4-like_N"/>
</dbReference>
<name>A0ABS6I7C2_9MICC</name>
<evidence type="ECO:0000256" key="2">
    <source>
        <dbReference type="ARBA" id="ARBA00022679"/>
    </source>
</evidence>
<proteinExistence type="predicted"/>
<organism evidence="5 6">
    <name type="scientific">Paenarthrobacter aromaticivorans</name>
    <dbReference type="NCBI Taxonomy" id="2849150"/>
    <lineage>
        <taxon>Bacteria</taxon>
        <taxon>Bacillati</taxon>
        <taxon>Actinomycetota</taxon>
        <taxon>Actinomycetes</taxon>
        <taxon>Micrococcales</taxon>
        <taxon>Micrococcaceae</taxon>
        <taxon>Paenarthrobacter</taxon>
    </lineage>
</organism>
<feature type="domain" description="Glycosyltransferase subfamily 4-like N-terminal" evidence="4">
    <location>
        <begin position="22"/>
        <end position="200"/>
    </location>
</feature>
<reference evidence="5 6" key="1">
    <citation type="submission" date="2021-06" db="EMBL/GenBank/DDBJ databases">
        <authorList>
            <person name="Jeong J.W."/>
        </authorList>
    </citation>
    <scope>NUCLEOTIDE SEQUENCE [LARGE SCALE GENOMIC DNA]</scope>
    <source>
        <strain evidence="5 6">MMS21-TAE1-1</strain>
    </source>
</reference>
<gene>
    <name evidence="5" type="ORF">KSW38_08605</name>
</gene>
<evidence type="ECO:0000313" key="5">
    <source>
        <dbReference type="EMBL" id="MBU8866347.1"/>
    </source>
</evidence>
<dbReference type="EMBL" id="JAHOPC010000004">
    <property type="protein sequence ID" value="MBU8866347.1"/>
    <property type="molecule type" value="Genomic_DNA"/>
</dbReference>
<dbReference type="PANTHER" id="PTHR12526">
    <property type="entry name" value="GLYCOSYLTRANSFERASE"/>
    <property type="match status" value="1"/>
</dbReference>
<evidence type="ECO:0000256" key="1">
    <source>
        <dbReference type="ARBA" id="ARBA00022676"/>
    </source>
</evidence>
<evidence type="ECO:0000259" key="4">
    <source>
        <dbReference type="Pfam" id="PF13439"/>
    </source>
</evidence>
<dbReference type="PANTHER" id="PTHR12526:SF635">
    <property type="entry name" value="GLYCOSYL TRANSFERASE GROUP 1"/>
    <property type="match status" value="1"/>
</dbReference>
<keyword evidence="1 5" id="KW-0328">Glycosyltransferase</keyword>
<comment type="caution">
    <text evidence="5">The sequence shown here is derived from an EMBL/GenBank/DDBJ whole genome shotgun (WGS) entry which is preliminary data.</text>
</comment>
<keyword evidence="2 5" id="KW-0808">Transferase</keyword>
<protein>
    <submittedName>
        <fullName evidence="5">Glycosyltransferase</fullName>
        <ecNumber evidence="5">2.4.-.-</ecNumber>
    </submittedName>
</protein>
<sequence length="423" mass="44785">MKISMVSEHASPLAALGGVDAGGQNVHVAALSSSLASRGHQVTVYTRRDDPDLPAKVQVAPGLSVVHVDAGPARHIPKDELLPFMGELADGICRDWADSVPDVVHAHFWMSGLAAIQASRRAGAAEPVAVVQTFHALGSVKRRHQGSADTSPPARAWLEPWVGRTADWVIATCPDEVFELKALGIGRSRISIAPCGVDLNLFPGTGEPESKARTHRILSVGRLVPRKGVDLVIQALPILAEAGFDDVELLIVGGSGDALNLEEDPEAQRLRALTKELGVEDKVTMRGQVPRDAMPGIFRSADAVVCAPWYEPFGIVPLEAMACGVPVVAAAVGGLRETVVDQKTGLHVPPRDPEAIADAVARLLGDPALRAEMGRAGNRRARSRYSWDRIAADTEKAYRSVLAAGLSRQAGEGLAEPLEGTAL</sequence>
<dbReference type="Pfam" id="PF13439">
    <property type="entry name" value="Glyco_transf_4"/>
    <property type="match status" value="1"/>
</dbReference>
<evidence type="ECO:0000313" key="6">
    <source>
        <dbReference type="Proteomes" id="UP000824166"/>
    </source>
</evidence>
<dbReference type="RefSeq" id="WP_216924243.1">
    <property type="nucleotide sequence ID" value="NZ_JAHOPC010000004.1"/>
</dbReference>
<feature type="domain" description="Glycosyl transferase family 1" evidence="3">
    <location>
        <begin position="214"/>
        <end position="379"/>
    </location>
</feature>
<dbReference type="InterPro" id="IPR001296">
    <property type="entry name" value="Glyco_trans_1"/>
</dbReference>
<evidence type="ECO:0000259" key="3">
    <source>
        <dbReference type="Pfam" id="PF00534"/>
    </source>
</evidence>
<dbReference type="Proteomes" id="UP000824166">
    <property type="component" value="Unassembled WGS sequence"/>
</dbReference>
<accession>A0ABS6I7C2</accession>
<dbReference type="EC" id="2.4.-.-" evidence="5"/>
<dbReference type="Pfam" id="PF00534">
    <property type="entry name" value="Glycos_transf_1"/>
    <property type="match status" value="1"/>
</dbReference>
<dbReference type="GO" id="GO:0016757">
    <property type="term" value="F:glycosyltransferase activity"/>
    <property type="evidence" value="ECO:0007669"/>
    <property type="project" value="UniProtKB-KW"/>
</dbReference>
<keyword evidence="6" id="KW-1185">Reference proteome</keyword>